<accession>A0A7V5NZY8</accession>
<dbReference type="InterPro" id="IPR012348">
    <property type="entry name" value="RNR-like"/>
</dbReference>
<reference evidence="2" key="1">
    <citation type="journal article" date="2020" name="mSystems">
        <title>Genome- and Community-Level Interaction Insights into Carbon Utilization and Element Cycling Functions of Hydrothermarchaeota in Hydrothermal Sediment.</title>
        <authorList>
            <person name="Zhou Z."/>
            <person name="Liu Y."/>
            <person name="Xu W."/>
            <person name="Pan J."/>
            <person name="Luo Z.H."/>
            <person name="Li M."/>
        </authorList>
    </citation>
    <scope>NUCLEOTIDE SEQUENCE [LARGE SCALE GENOMIC DNA]</scope>
    <source>
        <strain evidence="2">HyVt-533</strain>
    </source>
</reference>
<dbReference type="InterPro" id="IPR011017">
    <property type="entry name" value="TRASH_dom"/>
</dbReference>
<feature type="domain" description="TRASH" evidence="1">
    <location>
        <begin position="54"/>
        <end position="91"/>
    </location>
</feature>
<organism evidence="2">
    <name type="scientific">Thermodesulfatator atlanticus</name>
    <dbReference type="NCBI Taxonomy" id="501497"/>
    <lineage>
        <taxon>Bacteria</taxon>
        <taxon>Pseudomonadati</taxon>
        <taxon>Thermodesulfobacteriota</taxon>
        <taxon>Thermodesulfobacteria</taxon>
        <taxon>Thermodesulfobacteriales</taxon>
        <taxon>Thermodesulfatatoraceae</taxon>
        <taxon>Thermodesulfatator</taxon>
    </lineage>
</organism>
<dbReference type="InterPro" id="IPR007029">
    <property type="entry name" value="YHS_dom"/>
</dbReference>
<dbReference type="Proteomes" id="UP000886101">
    <property type="component" value="Unassembled WGS sequence"/>
</dbReference>
<proteinExistence type="predicted"/>
<comment type="caution">
    <text evidence="2">The sequence shown here is derived from an EMBL/GenBank/DDBJ whole genome shotgun (WGS) entry which is preliminary data.</text>
</comment>
<gene>
    <name evidence="2" type="ORF">ENJ96_04705</name>
</gene>
<protein>
    <submittedName>
        <fullName evidence="2">YHS domain-containing protein</fullName>
    </submittedName>
</protein>
<dbReference type="Gene3D" id="1.10.620.20">
    <property type="entry name" value="Ribonucleotide Reductase, subunit A"/>
    <property type="match status" value="1"/>
</dbReference>
<dbReference type="GO" id="GO:0016491">
    <property type="term" value="F:oxidoreductase activity"/>
    <property type="evidence" value="ECO:0007669"/>
    <property type="project" value="InterPro"/>
</dbReference>
<dbReference type="EMBL" id="DROK01000138">
    <property type="protein sequence ID" value="HHI97133.1"/>
    <property type="molecule type" value="Genomic_DNA"/>
</dbReference>
<sequence>MNFVFRLILILVLLLVIYWAARSLWRDLKASSYHKKKPASSSAPPQVTDKLVKDPVCGVYCAKRSAYTAIWKGKVYYFCSEECRQKFLAEKESASSAG</sequence>
<dbReference type="Pfam" id="PF04945">
    <property type="entry name" value="YHS"/>
    <property type="match status" value="1"/>
</dbReference>
<name>A0A7V5NZY8_9BACT</name>
<evidence type="ECO:0000313" key="2">
    <source>
        <dbReference type="EMBL" id="HHI97133.1"/>
    </source>
</evidence>
<dbReference type="SMART" id="SM00746">
    <property type="entry name" value="TRASH"/>
    <property type="match status" value="1"/>
</dbReference>
<dbReference type="AlphaFoldDB" id="A0A7V5NZY8"/>
<evidence type="ECO:0000259" key="1">
    <source>
        <dbReference type="SMART" id="SM00746"/>
    </source>
</evidence>